<keyword evidence="1" id="KW-0805">Transcription regulation</keyword>
<dbReference type="SUPFAM" id="SSF88946">
    <property type="entry name" value="Sigma2 domain of RNA polymerase sigma factors"/>
    <property type="match status" value="1"/>
</dbReference>
<protein>
    <submittedName>
        <fullName evidence="5">RNA polymerase sigma factor, sigma-70 family</fullName>
    </submittedName>
</protein>
<dbReference type="InterPro" id="IPR039425">
    <property type="entry name" value="RNA_pol_sigma-70-like"/>
</dbReference>
<keyword evidence="3" id="KW-0804">Transcription</keyword>
<dbReference type="InterPro" id="IPR013325">
    <property type="entry name" value="RNA_pol_sigma_r2"/>
</dbReference>
<gene>
    <name evidence="5" type="ORF">SAMN04487996_11284</name>
</gene>
<keyword evidence="6" id="KW-1185">Reference proteome</keyword>
<dbReference type="STRING" id="659014.SAMN04487996_11284"/>
<dbReference type="RefSeq" id="WP_090154000.1">
    <property type="nucleotide sequence ID" value="NZ_FNAN01000012.1"/>
</dbReference>
<dbReference type="Pfam" id="PF04542">
    <property type="entry name" value="Sigma70_r2"/>
    <property type="match status" value="1"/>
</dbReference>
<name>A0A1G7NKM4_9BACT</name>
<evidence type="ECO:0000313" key="6">
    <source>
        <dbReference type="Proteomes" id="UP000198748"/>
    </source>
</evidence>
<sequence>MKEPIMQDHILAASISNGDIPSFTRVYETYHAYLFRFALRFLKSTEHAEEAVHDVFLKLWENRDGLNNESSLKCYLLKICKSHIFHTLTRAGKEQAVLQL</sequence>
<organism evidence="5 6">
    <name type="scientific">Dyadobacter soli</name>
    <dbReference type="NCBI Taxonomy" id="659014"/>
    <lineage>
        <taxon>Bacteria</taxon>
        <taxon>Pseudomonadati</taxon>
        <taxon>Bacteroidota</taxon>
        <taxon>Cytophagia</taxon>
        <taxon>Cytophagales</taxon>
        <taxon>Spirosomataceae</taxon>
        <taxon>Dyadobacter</taxon>
    </lineage>
</organism>
<dbReference type="InterPro" id="IPR007627">
    <property type="entry name" value="RNA_pol_sigma70_r2"/>
</dbReference>
<dbReference type="EMBL" id="FNAN01000012">
    <property type="protein sequence ID" value="SDF74624.1"/>
    <property type="molecule type" value="Genomic_DNA"/>
</dbReference>
<dbReference type="PANTHER" id="PTHR43133:SF46">
    <property type="entry name" value="RNA POLYMERASE SIGMA-70 FACTOR ECF SUBFAMILY"/>
    <property type="match status" value="1"/>
</dbReference>
<dbReference type="PANTHER" id="PTHR43133">
    <property type="entry name" value="RNA POLYMERASE ECF-TYPE SIGMA FACTO"/>
    <property type="match status" value="1"/>
</dbReference>
<proteinExistence type="predicted"/>
<dbReference type="Gene3D" id="1.10.1740.10">
    <property type="match status" value="1"/>
</dbReference>
<evidence type="ECO:0000256" key="2">
    <source>
        <dbReference type="ARBA" id="ARBA00023082"/>
    </source>
</evidence>
<evidence type="ECO:0000259" key="4">
    <source>
        <dbReference type="Pfam" id="PF04542"/>
    </source>
</evidence>
<accession>A0A1G7NKM4</accession>
<dbReference type="GO" id="GO:0006352">
    <property type="term" value="P:DNA-templated transcription initiation"/>
    <property type="evidence" value="ECO:0007669"/>
    <property type="project" value="InterPro"/>
</dbReference>
<keyword evidence="2" id="KW-0731">Sigma factor</keyword>
<dbReference type="AlphaFoldDB" id="A0A1G7NKM4"/>
<reference evidence="6" key="1">
    <citation type="submission" date="2016-10" db="EMBL/GenBank/DDBJ databases">
        <authorList>
            <person name="Varghese N."/>
            <person name="Submissions S."/>
        </authorList>
    </citation>
    <scope>NUCLEOTIDE SEQUENCE [LARGE SCALE GENOMIC DNA]</scope>
    <source>
        <strain evidence="6">DSM 25329</strain>
    </source>
</reference>
<dbReference type="GO" id="GO:0016987">
    <property type="term" value="F:sigma factor activity"/>
    <property type="evidence" value="ECO:0007669"/>
    <property type="project" value="UniProtKB-KW"/>
</dbReference>
<evidence type="ECO:0000256" key="1">
    <source>
        <dbReference type="ARBA" id="ARBA00023015"/>
    </source>
</evidence>
<feature type="domain" description="RNA polymerase sigma-70 region 2" evidence="4">
    <location>
        <begin position="27"/>
        <end position="92"/>
    </location>
</feature>
<dbReference type="OrthoDB" id="799938at2"/>
<dbReference type="Proteomes" id="UP000198748">
    <property type="component" value="Unassembled WGS sequence"/>
</dbReference>
<evidence type="ECO:0000313" key="5">
    <source>
        <dbReference type="EMBL" id="SDF74624.1"/>
    </source>
</evidence>
<evidence type="ECO:0000256" key="3">
    <source>
        <dbReference type="ARBA" id="ARBA00023163"/>
    </source>
</evidence>